<reference evidence="1 2" key="1">
    <citation type="submission" date="2020-04" db="EMBL/GenBank/DDBJ databases">
        <title>A Flavivirga sp. nov.</title>
        <authorList>
            <person name="Sun X."/>
        </authorList>
    </citation>
    <scope>NUCLEOTIDE SEQUENCE [LARGE SCALE GENOMIC DNA]</scope>
    <source>
        <strain evidence="1 2">Y03</strain>
    </source>
</reference>
<dbReference type="Proteomes" id="UP000746690">
    <property type="component" value="Unassembled WGS sequence"/>
</dbReference>
<dbReference type="RefSeq" id="WP_169676726.1">
    <property type="nucleotide sequence ID" value="NZ_JABBHF010000014.1"/>
</dbReference>
<dbReference type="EMBL" id="JABBHF010000014">
    <property type="protein sequence ID" value="NMH89599.1"/>
    <property type="molecule type" value="Genomic_DNA"/>
</dbReference>
<proteinExistence type="predicted"/>
<dbReference type="SUPFAM" id="SSF48371">
    <property type="entry name" value="ARM repeat"/>
    <property type="match status" value="1"/>
</dbReference>
<dbReference type="InterPro" id="IPR016024">
    <property type="entry name" value="ARM-type_fold"/>
</dbReference>
<accession>A0ABX1S591</accession>
<evidence type="ECO:0000313" key="1">
    <source>
        <dbReference type="EMBL" id="NMH89599.1"/>
    </source>
</evidence>
<comment type="caution">
    <text evidence="1">The sequence shown here is derived from an EMBL/GenBank/DDBJ whole genome shotgun (WGS) entry which is preliminary data.</text>
</comment>
<name>A0ABX1S591_9FLAO</name>
<evidence type="ECO:0008006" key="3">
    <source>
        <dbReference type="Google" id="ProtNLM"/>
    </source>
</evidence>
<evidence type="ECO:0000313" key="2">
    <source>
        <dbReference type="Proteomes" id="UP000746690"/>
    </source>
</evidence>
<organism evidence="1 2">
    <name type="scientific">Flavivirga algicola</name>
    <dbReference type="NCBI Taxonomy" id="2729136"/>
    <lineage>
        <taxon>Bacteria</taxon>
        <taxon>Pseudomonadati</taxon>
        <taxon>Bacteroidota</taxon>
        <taxon>Flavobacteriia</taxon>
        <taxon>Flavobacteriales</taxon>
        <taxon>Flavobacteriaceae</taxon>
        <taxon>Flavivirga</taxon>
    </lineage>
</organism>
<sequence>MTNKEYLDDLFERLENENLRPGLELPEGVSYKSDLTIAYEARIESKKLDNPEFIPLLTDRLSKEKVTKEKINIIHVLVSLADKVEEHSIADFIINFVKKEKVRWVKNVSLGDLVRSNLQIENEKEHLFELVKDRDWQIKLSSLGLLKKLDDSYSPRIENVCIELINLNKKKPHELNSICGVLSKHGSIKSLEPIKEVAATSSKAFTVNSALGAIASINGANELEFFIDIFENNRNNDVKSMSTQLLCKYGNETVIDLLIKRAKNILSKARKSNVHYVGGSQPELVHILKFLTQYTDIRVDKLIGFITSKKLDLMDETESKWFHANIKKA</sequence>
<keyword evidence="2" id="KW-1185">Reference proteome</keyword>
<protein>
    <recommendedName>
        <fullName evidence="3">HEAT repeat domain-containing protein</fullName>
    </recommendedName>
</protein>
<gene>
    <name evidence="1" type="ORF">HHX25_18980</name>
</gene>